<keyword evidence="2" id="KW-0560">Oxidoreductase</keyword>
<dbReference type="EMBL" id="BMKO01000006">
    <property type="protein sequence ID" value="GGE83899.1"/>
    <property type="molecule type" value="Genomic_DNA"/>
</dbReference>
<reference evidence="5" key="1">
    <citation type="journal article" date="2019" name="Int. J. Syst. Evol. Microbiol.">
        <title>The Global Catalogue of Microorganisms (GCM) 10K type strain sequencing project: providing services to taxonomists for standard genome sequencing and annotation.</title>
        <authorList>
            <consortium name="The Broad Institute Genomics Platform"/>
            <consortium name="The Broad Institute Genome Sequencing Center for Infectious Disease"/>
            <person name="Wu L."/>
            <person name="Ma J."/>
        </authorList>
    </citation>
    <scope>NUCLEOTIDE SEQUENCE [LARGE SCALE GENOMIC DNA]</scope>
    <source>
        <strain evidence="5">CGMCC 1.16033</strain>
    </source>
</reference>
<dbReference type="NCBIfam" id="TIGR02824">
    <property type="entry name" value="quinone_pig3"/>
    <property type="match status" value="1"/>
</dbReference>
<evidence type="ECO:0000313" key="4">
    <source>
        <dbReference type="EMBL" id="GGE83899.1"/>
    </source>
</evidence>
<dbReference type="SUPFAM" id="SSF50129">
    <property type="entry name" value="GroES-like"/>
    <property type="match status" value="1"/>
</dbReference>
<gene>
    <name evidence="4" type="ORF">GCM10011520_25410</name>
</gene>
<proteinExistence type="predicted"/>
<dbReference type="RefSeq" id="WP_100144681.1">
    <property type="nucleotide sequence ID" value="NZ_BMKO01000006.1"/>
</dbReference>
<feature type="domain" description="Enoyl reductase (ER)" evidence="3">
    <location>
        <begin position="10"/>
        <end position="323"/>
    </location>
</feature>
<keyword evidence="5" id="KW-1185">Reference proteome</keyword>
<evidence type="ECO:0000259" key="3">
    <source>
        <dbReference type="SMART" id="SM00829"/>
    </source>
</evidence>
<organism evidence="4 5">
    <name type="scientific">Shewanella carassii</name>
    <dbReference type="NCBI Taxonomy" id="1987584"/>
    <lineage>
        <taxon>Bacteria</taxon>
        <taxon>Pseudomonadati</taxon>
        <taxon>Pseudomonadota</taxon>
        <taxon>Gammaproteobacteria</taxon>
        <taxon>Alteromonadales</taxon>
        <taxon>Shewanellaceae</taxon>
        <taxon>Shewanella</taxon>
    </lineage>
</organism>
<dbReference type="InterPro" id="IPR036291">
    <property type="entry name" value="NAD(P)-bd_dom_sf"/>
</dbReference>
<sequence length="326" mass="34736">MKQVIFDNPGQPEVLYLADAKIPTPGPGQVLIKVAAAGVNGPDLAQRKGNYPPPADASPVLGLEVAGEIVALGQGVDQWQNGQDVCALVPGGGYSEYVLTWASHCLPVPKDWSLEEAAAIPETFFTVWSNLFMRAGLRFGETVLIHGGSGGIGSSAIALAKAFGARVLVTSSSPEKCAWCRQLGAELAVDYRQQDFVEAVMDWTQGKGVEVVLDMAGGDFVNKNLKLLACDGRMVSIAMQRGAKAEVDLFRLIAKRIVWTGSTLRPQSVAAKAAIAAELKAKVWPLLDKGMLKPHLFAQFPLEECIAAHHLLESGSHSGKVVLTLK</sequence>
<dbReference type="InterPro" id="IPR014189">
    <property type="entry name" value="Quinone_OxRdtase_PIG3"/>
</dbReference>
<dbReference type="SMART" id="SM00829">
    <property type="entry name" value="PKS_ER"/>
    <property type="match status" value="1"/>
</dbReference>
<dbReference type="PANTHER" id="PTHR48106">
    <property type="entry name" value="QUINONE OXIDOREDUCTASE PIG3-RELATED"/>
    <property type="match status" value="1"/>
</dbReference>
<dbReference type="InterPro" id="IPR013149">
    <property type="entry name" value="ADH-like_C"/>
</dbReference>
<evidence type="ECO:0000313" key="5">
    <source>
        <dbReference type="Proteomes" id="UP000606498"/>
    </source>
</evidence>
<accession>A0ABQ1T8X1</accession>
<dbReference type="InterPro" id="IPR020843">
    <property type="entry name" value="ER"/>
</dbReference>
<dbReference type="Gene3D" id="3.40.50.720">
    <property type="entry name" value="NAD(P)-binding Rossmann-like Domain"/>
    <property type="match status" value="1"/>
</dbReference>
<comment type="caution">
    <text evidence="4">The sequence shown here is derived from an EMBL/GenBank/DDBJ whole genome shotgun (WGS) entry which is preliminary data.</text>
</comment>
<evidence type="ECO:0000256" key="2">
    <source>
        <dbReference type="ARBA" id="ARBA00023002"/>
    </source>
</evidence>
<dbReference type="Pfam" id="PF00107">
    <property type="entry name" value="ADH_zinc_N"/>
    <property type="match status" value="1"/>
</dbReference>
<protein>
    <submittedName>
        <fullName evidence="4">Alcohol dehydrogenase</fullName>
    </submittedName>
</protein>
<dbReference type="Pfam" id="PF08240">
    <property type="entry name" value="ADH_N"/>
    <property type="match status" value="1"/>
</dbReference>
<dbReference type="InterPro" id="IPR013154">
    <property type="entry name" value="ADH-like_N"/>
</dbReference>
<dbReference type="CDD" id="cd05276">
    <property type="entry name" value="p53_inducible_oxidoreductase"/>
    <property type="match status" value="1"/>
</dbReference>
<dbReference type="Proteomes" id="UP000606498">
    <property type="component" value="Unassembled WGS sequence"/>
</dbReference>
<dbReference type="Gene3D" id="3.90.180.10">
    <property type="entry name" value="Medium-chain alcohol dehydrogenases, catalytic domain"/>
    <property type="match status" value="1"/>
</dbReference>
<name>A0ABQ1T8X1_9GAMM</name>
<dbReference type="PANTHER" id="PTHR48106:SF8">
    <property type="entry name" value="OS02G0805600 PROTEIN"/>
    <property type="match status" value="1"/>
</dbReference>
<dbReference type="InterPro" id="IPR011032">
    <property type="entry name" value="GroES-like_sf"/>
</dbReference>
<keyword evidence="1" id="KW-0521">NADP</keyword>
<evidence type="ECO:0000256" key="1">
    <source>
        <dbReference type="ARBA" id="ARBA00022857"/>
    </source>
</evidence>
<dbReference type="SUPFAM" id="SSF51735">
    <property type="entry name" value="NAD(P)-binding Rossmann-fold domains"/>
    <property type="match status" value="1"/>
</dbReference>